<dbReference type="EMBL" id="KX259416">
    <property type="protein sequence ID" value="AOV86256.1"/>
    <property type="molecule type" value="Genomic_DNA"/>
</dbReference>
<organism evidence="1">
    <name type="scientific">uncultured virus</name>
    <dbReference type="NCBI Taxonomy" id="340016"/>
    <lineage>
        <taxon>Viruses</taxon>
        <taxon>environmental samples</taxon>
    </lineage>
</organism>
<reference evidence="1" key="1">
    <citation type="submission" date="2016-05" db="EMBL/GenBank/DDBJ databases">
        <title>Viral Hybridization Blurs Taxonomic Lines in a Wastewater Treatment Plant.</title>
        <authorList>
            <person name="Pearson V.M.M."/>
            <person name="Caudle S.B."/>
            <person name="Rokyta D.R."/>
        </authorList>
    </citation>
    <scope>NUCLEOTIDE SEQUENCE</scope>
    <source>
        <strain evidence="1">Wastewater_Circular_Virus_FL23</strain>
        <strain evidence="2">Wastewater_Circular_Virus_FL30</strain>
    </source>
</reference>
<evidence type="ECO:0000313" key="1">
    <source>
        <dbReference type="EMBL" id="AOV86256.1"/>
    </source>
</evidence>
<evidence type="ECO:0000313" key="2">
    <source>
        <dbReference type="EMBL" id="AOV86270.1"/>
    </source>
</evidence>
<dbReference type="EMBL" id="KX259423">
    <property type="protein sequence ID" value="AOV86270.1"/>
    <property type="molecule type" value="Genomic_DNA"/>
</dbReference>
<name>A0A1D8MJY9_9VIRU</name>
<accession>A0A1D8MJY9</accession>
<proteinExistence type="predicted"/>
<sequence length="420" mass="47327">MPIARRRIRRGISGRRRGVRGGRRIFRGGRSFTRGMRRSGGSGFRTSYKRKRFSKAGSFRRRRSSGMKRTLARARKFFGSSRGTLASHERSVYVDFRDAIKAGFNTVPLTEVTNPAQDYRMVTMFYEDGQQYHEAVANSVASLAAAVTSNPASNVVPAMTSGSTFVEYDMVPFFMQYYIMNPSISTIQCWVEVWAIRPGFAPRVSIADDWLRFSDDNAVGPVYTGMIHTINTSTTTQARPSLHNVSLSTANGAAQWPNSTAANANALTAHMAQVFDGRDSWRRRAYKLLSKRKMMVIPPGAVQRFRVRISYMRRTISQFADDATYPDYFASDRLVVIKWNTLMGTVASALESTHLSEKVHIVVARKAKIHMHMIEKSPKINIQMVNNHDATNTNYIASAVSEHIQRMEVTKTAQQLEQVP</sequence>
<protein>
    <submittedName>
        <fullName evidence="1">Hypothetical capsid protein</fullName>
    </submittedName>
</protein>